<evidence type="ECO:0008006" key="3">
    <source>
        <dbReference type="Google" id="ProtNLM"/>
    </source>
</evidence>
<evidence type="ECO:0000313" key="1">
    <source>
        <dbReference type="EMBL" id="GGQ09036.1"/>
    </source>
</evidence>
<dbReference type="EMBL" id="BMQJ01000011">
    <property type="protein sequence ID" value="GGQ09036.1"/>
    <property type="molecule type" value="Genomic_DNA"/>
</dbReference>
<evidence type="ECO:0000313" key="2">
    <source>
        <dbReference type="Proteomes" id="UP000611554"/>
    </source>
</evidence>
<reference evidence="2" key="1">
    <citation type="journal article" date="2019" name="Int. J. Syst. Evol. Microbiol.">
        <title>The Global Catalogue of Microorganisms (GCM) 10K type strain sequencing project: providing services to taxonomists for standard genome sequencing and annotation.</title>
        <authorList>
            <consortium name="The Broad Institute Genomics Platform"/>
            <consortium name="The Broad Institute Genome Sequencing Center for Infectious Disease"/>
            <person name="Wu L."/>
            <person name="Ma J."/>
        </authorList>
    </citation>
    <scope>NUCLEOTIDE SEQUENCE [LARGE SCALE GENOMIC DNA]</scope>
    <source>
        <strain evidence="2">JCM 3115</strain>
    </source>
</reference>
<name>A0ABQ2R331_9ACTN</name>
<comment type="caution">
    <text evidence="1">The sequence shown here is derived from an EMBL/GenBank/DDBJ whole genome shotgun (WGS) entry which is preliminary data.</text>
</comment>
<dbReference type="InterPro" id="IPR036291">
    <property type="entry name" value="NAD(P)-bd_dom_sf"/>
</dbReference>
<dbReference type="Gene3D" id="3.40.50.720">
    <property type="entry name" value="NAD(P)-binding Rossmann-like Domain"/>
    <property type="match status" value="1"/>
</dbReference>
<dbReference type="Proteomes" id="UP000611554">
    <property type="component" value="Unassembled WGS sequence"/>
</dbReference>
<keyword evidence="2" id="KW-1185">Reference proteome</keyword>
<accession>A0ABQ2R331</accession>
<organism evidence="1 2">
    <name type="scientific">Streptosporangium pseudovulgare</name>
    <dbReference type="NCBI Taxonomy" id="35765"/>
    <lineage>
        <taxon>Bacteria</taxon>
        <taxon>Bacillati</taxon>
        <taxon>Actinomycetota</taxon>
        <taxon>Actinomycetes</taxon>
        <taxon>Streptosporangiales</taxon>
        <taxon>Streptosporangiaceae</taxon>
        <taxon>Streptosporangium</taxon>
    </lineage>
</organism>
<proteinExistence type="predicted"/>
<gene>
    <name evidence="1" type="ORF">GCM10010140_43990</name>
</gene>
<dbReference type="SUPFAM" id="SSF51735">
    <property type="entry name" value="NAD(P)-binding Rossmann-fold domains"/>
    <property type="match status" value="1"/>
</dbReference>
<protein>
    <recommendedName>
        <fullName evidence="3">Alcohol dehydrogenase-like C-terminal domain-containing protein</fullName>
    </recommendedName>
</protein>
<sequence length="299" mass="30922">MPVKPPVCRHAGPRLRLAGGRAYLLPAITPPNGMVPAWFSMLSPGTEYRHLQATTAGCEVRDAGYVTLAFRPGGGWLLAAVPHGAAFDPAGPVLAAPPGADVRAAALARFQQMAVLGLDRLPSGTCVDRAVVVGSGPVALGCALELRRRGASNVRIITSRTGAPIEAVPGVSCLAGLEAPAALVIDAAGRPERAAELLAPGGVLALLGTPPSEAGLSALQVHRSGWTVIGMHELTNDADVYHAAYTTAVSWLTDQISSRLLNIWCQIVPGTCAPAVYDTLARPAGRDPHPVVIFSWGVP</sequence>